<name>A0A6D2L415_9BRAS</name>
<feature type="domain" description="C2H2-type" evidence="1">
    <location>
        <begin position="177"/>
        <end position="199"/>
    </location>
</feature>
<dbReference type="AlphaFoldDB" id="A0A6D2L415"/>
<sequence>MNSETLVWWDMDSCPVPASYDASLVGPSIHLALEKLGYRGPVTITAVGKLKHTSEDVLRAISSTGITVKYDPLSRYDSFSDEVESWQLRNPAPASIMLIADSSLFDLWSRDLRSLQKERYNTLLVYRSAPPKKAPKLVTSAKWRWKSLLKEAMASDGKLEAKRQILQEKRSKRSFVCTLCYAAWRSVEKFAGHLQCLDHEVKKFETAIDTDCLDNLDQEMMEKELEELECFLKEEAKLYRRTKVTTKLVKRASILLAKKIQWEELKKKLKERDQLASQGKHERWKEFEGMKKRKFVNEGAESSRQKKMRLG</sequence>
<dbReference type="InterPro" id="IPR021139">
    <property type="entry name" value="NYN"/>
</dbReference>
<dbReference type="PANTHER" id="PTHR14379">
    <property type="entry name" value="LIMKAIN B LKAP"/>
    <property type="match status" value="1"/>
</dbReference>
<protein>
    <recommendedName>
        <fullName evidence="1">C2H2-type domain-containing protein</fullName>
    </recommendedName>
</protein>
<reference evidence="2" key="1">
    <citation type="submission" date="2020-01" db="EMBL/GenBank/DDBJ databases">
        <authorList>
            <person name="Mishra B."/>
        </authorList>
    </citation>
    <scope>NUCLEOTIDE SEQUENCE [LARGE SCALE GENOMIC DNA]</scope>
</reference>
<evidence type="ECO:0000313" key="2">
    <source>
        <dbReference type="EMBL" id="CAA7060418.1"/>
    </source>
</evidence>
<accession>A0A6D2L415</accession>
<organism evidence="2 3">
    <name type="scientific">Microthlaspi erraticum</name>
    <dbReference type="NCBI Taxonomy" id="1685480"/>
    <lineage>
        <taxon>Eukaryota</taxon>
        <taxon>Viridiplantae</taxon>
        <taxon>Streptophyta</taxon>
        <taxon>Embryophyta</taxon>
        <taxon>Tracheophyta</taxon>
        <taxon>Spermatophyta</taxon>
        <taxon>Magnoliopsida</taxon>
        <taxon>eudicotyledons</taxon>
        <taxon>Gunneridae</taxon>
        <taxon>Pentapetalae</taxon>
        <taxon>rosids</taxon>
        <taxon>malvids</taxon>
        <taxon>Brassicales</taxon>
        <taxon>Brassicaceae</taxon>
        <taxon>Coluteocarpeae</taxon>
        <taxon>Microthlaspi</taxon>
    </lineage>
</organism>
<gene>
    <name evidence="2" type="ORF">MERR_LOCUS47654</name>
</gene>
<dbReference type="PANTHER" id="PTHR14379:SF22">
    <property type="entry name" value="ENDONUCLEASE OR GLYCOSYL HYDROLASE"/>
    <property type="match status" value="1"/>
</dbReference>
<dbReference type="EMBL" id="CACVBM020001829">
    <property type="protein sequence ID" value="CAA7060418.1"/>
    <property type="molecule type" value="Genomic_DNA"/>
</dbReference>
<dbReference type="InterPro" id="IPR024768">
    <property type="entry name" value="Marf1"/>
</dbReference>
<evidence type="ECO:0000259" key="1">
    <source>
        <dbReference type="PROSITE" id="PS00028"/>
    </source>
</evidence>
<dbReference type="CDD" id="cd10910">
    <property type="entry name" value="PIN_limkain_b1_N_like"/>
    <property type="match status" value="1"/>
</dbReference>
<keyword evidence="3" id="KW-1185">Reference proteome</keyword>
<dbReference type="GO" id="GO:0005777">
    <property type="term" value="C:peroxisome"/>
    <property type="evidence" value="ECO:0007669"/>
    <property type="project" value="InterPro"/>
</dbReference>
<dbReference type="GO" id="GO:0004540">
    <property type="term" value="F:RNA nuclease activity"/>
    <property type="evidence" value="ECO:0007669"/>
    <property type="project" value="InterPro"/>
</dbReference>
<dbReference type="Pfam" id="PF01936">
    <property type="entry name" value="NYN"/>
    <property type="match status" value="1"/>
</dbReference>
<dbReference type="PROSITE" id="PS00028">
    <property type="entry name" value="ZINC_FINGER_C2H2_1"/>
    <property type="match status" value="1"/>
</dbReference>
<dbReference type="Proteomes" id="UP000467841">
    <property type="component" value="Unassembled WGS sequence"/>
</dbReference>
<dbReference type="InterPro" id="IPR013087">
    <property type="entry name" value="Znf_C2H2_type"/>
</dbReference>
<evidence type="ECO:0000313" key="3">
    <source>
        <dbReference type="Proteomes" id="UP000467841"/>
    </source>
</evidence>
<dbReference type="GO" id="GO:0010468">
    <property type="term" value="P:regulation of gene expression"/>
    <property type="evidence" value="ECO:0007669"/>
    <property type="project" value="InterPro"/>
</dbReference>
<proteinExistence type="predicted"/>
<comment type="caution">
    <text evidence="2">The sequence shown here is derived from an EMBL/GenBank/DDBJ whole genome shotgun (WGS) entry which is preliminary data.</text>
</comment>